<dbReference type="AlphaFoldDB" id="A0A645HJR8"/>
<protein>
    <submittedName>
        <fullName evidence="1">Uncharacterized protein</fullName>
    </submittedName>
</protein>
<proteinExistence type="predicted"/>
<organism evidence="1">
    <name type="scientific">bioreactor metagenome</name>
    <dbReference type="NCBI Taxonomy" id="1076179"/>
    <lineage>
        <taxon>unclassified sequences</taxon>
        <taxon>metagenomes</taxon>
        <taxon>ecological metagenomes</taxon>
    </lineage>
</organism>
<reference evidence="1" key="1">
    <citation type="submission" date="2019-08" db="EMBL/GenBank/DDBJ databases">
        <authorList>
            <person name="Kucharzyk K."/>
            <person name="Murdoch R.W."/>
            <person name="Higgins S."/>
            <person name="Loffler F."/>
        </authorList>
    </citation>
    <scope>NUCLEOTIDE SEQUENCE</scope>
</reference>
<evidence type="ECO:0000313" key="1">
    <source>
        <dbReference type="EMBL" id="MPN35893.1"/>
    </source>
</evidence>
<sequence length="112" mass="12436">MQAGWLDHRTTATEFLWSKLNQSSKDGVSIRLPAQHMQGIRPIVMSHRTFRGLMQSTLEVAQGFRVTAGFVPPKTRADECRVILSSFHTADSINLAQGRPLELAKDGSECVL</sequence>
<name>A0A645HJR8_9ZZZZ</name>
<comment type="caution">
    <text evidence="1">The sequence shown here is derived from an EMBL/GenBank/DDBJ whole genome shotgun (WGS) entry which is preliminary data.</text>
</comment>
<dbReference type="EMBL" id="VSSQ01089736">
    <property type="protein sequence ID" value="MPN35893.1"/>
    <property type="molecule type" value="Genomic_DNA"/>
</dbReference>
<accession>A0A645HJR8</accession>
<gene>
    <name evidence="1" type="ORF">SDC9_183395</name>
</gene>